<gene>
    <name evidence="3" type="ORF">A8708_10880</name>
</gene>
<dbReference type="STRING" id="1850517.A8708_10880"/>
<proteinExistence type="predicted"/>
<keyword evidence="4" id="KW-1185">Reference proteome</keyword>
<comment type="caution">
    <text evidence="3">The sequence shown here is derived from an EMBL/GenBank/DDBJ whole genome shotgun (WGS) entry which is preliminary data.</text>
</comment>
<dbReference type="AlphaFoldDB" id="A0A197ZX39"/>
<keyword evidence="1" id="KW-0732">Signal</keyword>
<feature type="chain" id="PRO_5008277623" description="DUF4183 domain-containing protein" evidence="1">
    <location>
        <begin position="23"/>
        <end position="142"/>
    </location>
</feature>
<feature type="domain" description="DUF4183" evidence="2">
    <location>
        <begin position="52"/>
        <end position="117"/>
    </location>
</feature>
<evidence type="ECO:0000259" key="2">
    <source>
        <dbReference type="Pfam" id="PF13799"/>
    </source>
</evidence>
<dbReference type="InterPro" id="IPR025237">
    <property type="entry name" value="DUF4183"/>
</dbReference>
<feature type="signal peptide" evidence="1">
    <location>
        <begin position="1"/>
        <end position="22"/>
    </location>
</feature>
<sequence length="142" mass="14411">MAASLIKLFITAALANAPVASGGVVTTTVDPEVTRYNAVLTVGMIGGTETTILAEDFLDDNGDPVQANSLPAVPTDGYINVYVNGVLQQEGLSTLTTASLVLDTISAVAGTPVILEVADFSNTTSAITTPQTISAPAIDVTT</sequence>
<evidence type="ECO:0000256" key="1">
    <source>
        <dbReference type="SAM" id="SignalP"/>
    </source>
</evidence>
<dbReference type="Pfam" id="PF13799">
    <property type="entry name" value="DUF4183"/>
    <property type="match status" value="1"/>
</dbReference>
<dbReference type="OrthoDB" id="2623159at2"/>
<organism evidence="3 4">
    <name type="scientific">Paenibacillus oryzisoli</name>
    <dbReference type="NCBI Taxonomy" id="1850517"/>
    <lineage>
        <taxon>Bacteria</taxon>
        <taxon>Bacillati</taxon>
        <taxon>Bacillota</taxon>
        <taxon>Bacilli</taxon>
        <taxon>Bacillales</taxon>
        <taxon>Paenibacillaceae</taxon>
        <taxon>Paenibacillus</taxon>
    </lineage>
</organism>
<dbReference type="Proteomes" id="UP000078454">
    <property type="component" value="Unassembled WGS sequence"/>
</dbReference>
<evidence type="ECO:0000313" key="4">
    <source>
        <dbReference type="Proteomes" id="UP000078454"/>
    </source>
</evidence>
<evidence type="ECO:0000313" key="3">
    <source>
        <dbReference type="EMBL" id="OAS13293.1"/>
    </source>
</evidence>
<name>A0A197ZX39_9BACL</name>
<dbReference type="RefSeq" id="WP_068671499.1">
    <property type="nucleotide sequence ID" value="NZ_LYPB01000095.1"/>
</dbReference>
<accession>A0A197ZX39</accession>
<protein>
    <recommendedName>
        <fullName evidence="2">DUF4183 domain-containing protein</fullName>
    </recommendedName>
</protein>
<dbReference type="EMBL" id="LYPB01000095">
    <property type="protein sequence ID" value="OAS13293.1"/>
    <property type="molecule type" value="Genomic_DNA"/>
</dbReference>
<reference evidence="3 4" key="1">
    <citation type="submission" date="2016-05" db="EMBL/GenBank/DDBJ databases">
        <title>Paenibacillus sp. 1ZS3-15 nov., isolated from the rhizosphere soil.</title>
        <authorList>
            <person name="Zhang X.X."/>
            <person name="Zhang J."/>
        </authorList>
    </citation>
    <scope>NUCLEOTIDE SEQUENCE [LARGE SCALE GENOMIC DNA]</scope>
    <source>
        <strain evidence="3 4">1ZS3-15</strain>
    </source>
</reference>